<evidence type="ECO:0000256" key="4">
    <source>
        <dbReference type="ARBA" id="ARBA00022679"/>
    </source>
</evidence>
<reference evidence="8 9" key="1">
    <citation type="journal article" date="2023" name="BMC Biol.">
        <title>The compact genome of the sponge Oopsacas minuta (Hexactinellida) is lacking key metazoan core genes.</title>
        <authorList>
            <person name="Santini S."/>
            <person name="Schenkelaars Q."/>
            <person name="Jourda C."/>
            <person name="Duchesne M."/>
            <person name="Belahbib H."/>
            <person name="Rocher C."/>
            <person name="Selva M."/>
            <person name="Riesgo A."/>
            <person name="Vervoort M."/>
            <person name="Leys S.P."/>
            <person name="Kodjabachian L."/>
            <person name="Le Bivic A."/>
            <person name="Borchiellini C."/>
            <person name="Claverie J.M."/>
            <person name="Renard E."/>
        </authorList>
    </citation>
    <scope>NUCLEOTIDE SEQUENCE [LARGE SCALE GENOMIC DNA]</scope>
    <source>
        <strain evidence="8">SPO-2</strain>
    </source>
</reference>
<evidence type="ECO:0000313" key="8">
    <source>
        <dbReference type="EMBL" id="KAI6657763.1"/>
    </source>
</evidence>
<dbReference type="GO" id="GO:0004802">
    <property type="term" value="F:transketolase activity"/>
    <property type="evidence" value="ECO:0007669"/>
    <property type="project" value="TreeGrafter"/>
</dbReference>
<dbReference type="InterPro" id="IPR005475">
    <property type="entry name" value="Transketolase-like_Pyr-bd"/>
</dbReference>
<dbReference type="GO" id="GO:0030976">
    <property type="term" value="F:thiamine pyrophosphate binding"/>
    <property type="evidence" value="ECO:0007669"/>
    <property type="project" value="TreeGrafter"/>
</dbReference>
<evidence type="ECO:0000256" key="6">
    <source>
        <dbReference type="ARBA" id="ARBA00023052"/>
    </source>
</evidence>
<dbReference type="Gene3D" id="3.40.50.970">
    <property type="match status" value="1"/>
</dbReference>
<dbReference type="InterPro" id="IPR029061">
    <property type="entry name" value="THDP-binding"/>
</dbReference>
<dbReference type="SUPFAM" id="SSF52922">
    <property type="entry name" value="TK C-terminal domain-like"/>
    <property type="match status" value="1"/>
</dbReference>
<keyword evidence="4" id="KW-0808">Transferase</keyword>
<dbReference type="AlphaFoldDB" id="A0AAV7K946"/>
<dbReference type="PANTHER" id="PTHR43195">
    <property type="entry name" value="TRANSKETOLASE"/>
    <property type="match status" value="1"/>
</dbReference>
<dbReference type="InterPro" id="IPR051424">
    <property type="entry name" value="Transketolase-like"/>
</dbReference>
<dbReference type="EMBL" id="JAKMXF010000111">
    <property type="protein sequence ID" value="KAI6657763.1"/>
    <property type="molecule type" value="Genomic_DNA"/>
</dbReference>
<dbReference type="SUPFAM" id="SSF52518">
    <property type="entry name" value="Thiamin diphosphate-binding fold (THDP-binding)"/>
    <property type="match status" value="1"/>
</dbReference>
<evidence type="ECO:0000256" key="2">
    <source>
        <dbReference type="ARBA" id="ARBA00001964"/>
    </source>
</evidence>
<comment type="subunit">
    <text evidence="3">Homodimer.</text>
</comment>
<accession>A0AAV7K946</accession>
<sequence length="99" mass="10701">MGLEDLAMFRTVPGCVVFYPSDVVSAERALELAANYRGMTYTRTTRAETEVMYGPDEVFEIGKGKIVRQSVGDKLTVVAAGITLHETLKAADILAGEGM</sequence>
<name>A0AAV7K946_9METZ</name>
<evidence type="ECO:0000259" key="7">
    <source>
        <dbReference type="Pfam" id="PF02779"/>
    </source>
</evidence>
<gene>
    <name evidence="8" type="ORF">LOD99_506</name>
</gene>
<dbReference type="Gene3D" id="3.40.50.920">
    <property type="match status" value="1"/>
</dbReference>
<keyword evidence="5" id="KW-0106">Calcium</keyword>
<dbReference type="PANTHER" id="PTHR43195:SF1">
    <property type="entry name" value="FI06132P-RELATED"/>
    <property type="match status" value="1"/>
</dbReference>
<keyword evidence="9" id="KW-1185">Reference proteome</keyword>
<comment type="cofactor">
    <cofactor evidence="1">
        <name>Ca(2+)</name>
        <dbReference type="ChEBI" id="CHEBI:29108"/>
    </cofactor>
</comment>
<comment type="cofactor">
    <cofactor evidence="2">
        <name>thiamine diphosphate</name>
        <dbReference type="ChEBI" id="CHEBI:58937"/>
    </cofactor>
</comment>
<organism evidence="8 9">
    <name type="scientific">Oopsacas minuta</name>
    <dbReference type="NCBI Taxonomy" id="111878"/>
    <lineage>
        <taxon>Eukaryota</taxon>
        <taxon>Metazoa</taxon>
        <taxon>Porifera</taxon>
        <taxon>Hexactinellida</taxon>
        <taxon>Hexasterophora</taxon>
        <taxon>Lyssacinosida</taxon>
        <taxon>Leucopsacidae</taxon>
        <taxon>Oopsacas</taxon>
    </lineage>
</organism>
<evidence type="ECO:0000256" key="1">
    <source>
        <dbReference type="ARBA" id="ARBA00001913"/>
    </source>
</evidence>
<evidence type="ECO:0000256" key="3">
    <source>
        <dbReference type="ARBA" id="ARBA00011738"/>
    </source>
</evidence>
<proteinExistence type="predicted"/>
<evidence type="ECO:0000313" key="9">
    <source>
        <dbReference type="Proteomes" id="UP001165289"/>
    </source>
</evidence>
<feature type="domain" description="Transketolase-like pyrimidine-binding" evidence="7">
    <location>
        <begin position="2"/>
        <end position="49"/>
    </location>
</feature>
<evidence type="ECO:0000256" key="5">
    <source>
        <dbReference type="ARBA" id="ARBA00022837"/>
    </source>
</evidence>
<dbReference type="InterPro" id="IPR009014">
    <property type="entry name" value="Transketo_C/PFOR_II"/>
</dbReference>
<comment type="caution">
    <text evidence="8">The sequence shown here is derived from an EMBL/GenBank/DDBJ whole genome shotgun (WGS) entry which is preliminary data.</text>
</comment>
<keyword evidence="6" id="KW-0786">Thiamine pyrophosphate</keyword>
<dbReference type="Proteomes" id="UP001165289">
    <property type="component" value="Unassembled WGS sequence"/>
</dbReference>
<dbReference type="Pfam" id="PF02779">
    <property type="entry name" value="Transket_pyr"/>
    <property type="match status" value="1"/>
</dbReference>
<protein>
    <submittedName>
        <fullName evidence="8">Transketolase-like protein 1</fullName>
    </submittedName>
</protein>